<dbReference type="Proteomes" id="UP000189703">
    <property type="component" value="Unplaced"/>
</dbReference>
<keyword evidence="2" id="KW-1185">Reference proteome</keyword>
<evidence type="ECO:0000313" key="2">
    <source>
        <dbReference type="Proteomes" id="UP000189703"/>
    </source>
</evidence>
<dbReference type="GeneID" id="109114308"/>
<reference evidence="3" key="1">
    <citation type="submission" date="2025-08" db="UniProtKB">
        <authorList>
            <consortium name="RefSeq"/>
        </authorList>
    </citation>
    <scope>IDENTIFICATION</scope>
</reference>
<dbReference type="AlphaFoldDB" id="A0A1U8Q2G6"/>
<sequence>RGKWGFVSGSKKDPPENDSSYERWMQENYTVIEWLVNSMQPQISQHYLWMNLAKEIWGSVAETYSQKLNVAKAYKLMSDVKNLRQGEKSLVAYFSTLKSLWQEIDLIEAVTWDNPNDAETYRKLVEKNRVFEFLTGLNPEYDITKQNILSKESVSLSQAYALVSSEESRRQVQVQGVGINDHFANMGVKPKGVIGTPSGTRKKEMVCEYCKKPKHTKDKCWKLHPSLVPVRFQKKNDSRKTGSANAAMGTDTEVESACA</sequence>
<name>A0A1U8Q2G6_NELNU</name>
<feature type="region of interest" description="Disordered" evidence="1">
    <location>
        <begin position="234"/>
        <end position="259"/>
    </location>
</feature>
<dbReference type="OMA" id="KEMVCEY"/>
<dbReference type="PANTHER" id="PTHR34222:SF37">
    <property type="entry name" value="RETROTRANSPOSON GAG DOMAIN-CONTAINING PROTEIN"/>
    <property type="match status" value="1"/>
</dbReference>
<gene>
    <name evidence="3" type="primary">LOC109114308</name>
</gene>
<feature type="non-terminal residue" evidence="3">
    <location>
        <position position="1"/>
    </location>
</feature>
<evidence type="ECO:0000256" key="1">
    <source>
        <dbReference type="SAM" id="MobiDB-lite"/>
    </source>
</evidence>
<evidence type="ECO:0000313" key="3">
    <source>
        <dbReference type="RefSeq" id="XP_019052206.1"/>
    </source>
</evidence>
<dbReference type="PANTHER" id="PTHR34222">
    <property type="entry name" value="GAG_PRE-INTEGRS DOMAIN-CONTAINING PROTEIN"/>
    <property type="match status" value="1"/>
</dbReference>
<accession>A0A1U8Q2G6</accession>
<dbReference type="KEGG" id="nnu:109114308"/>
<dbReference type="InParanoid" id="A0A1U8Q2G6"/>
<organism evidence="2 3">
    <name type="scientific">Nelumbo nucifera</name>
    <name type="common">Sacred lotus</name>
    <dbReference type="NCBI Taxonomy" id="4432"/>
    <lineage>
        <taxon>Eukaryota</taxon>
        <taxon>Viridiplantae</taxon>
        <taxon>Streptophyta</taxon>
        <taxon>Embryophyta</taxon>
        <taxon>Tracheophyta</taxon>
        <taxon>Spermatophyta</taxon>
        <taxon>Magnoliopsida</taxon>
        <taxon>Proteales</taxon>
        <taxon>Nelumbonaceae</taxon>
        <taxon>Nelumbo</taxon>
    </lineage>
</organism>
<proteinExistence type="predicted"/>
<dbReference type="OrthoDB" id="1750575at2759"/>
<dbReference type="RefSeq" id="XP_019052206.1">
    <property type="nucleotide sequence ID" value="XM_019196661.1"/>
</dbReference>
<protein>
    <submittedName>
        <fullName evidence="3">Uncharacterized protein LOC109114308</fullName>
    </submittedName>
</protein>